<proteinExistence type="predicted"/>
<comment type="caution">
    <text evidence="4">The sequence shown here is derived from an EMBL/GenBank/DDBJ whole genome shotgun (WGS) entry which is preliminary data.</text>
</comment>
<evidence type="ECO:0000313" key="4">
    <source>
        <dbReference type="EMBL" id="MCA9755852.1"/>
    </source>
</evidence>
<dbReference type="InterPro" id="IPR044751">
    <property type="entry name" value="Ion_transp-like_CBS"/>
</dbReference>
<evidence type="ECO:0000259" key="3">
    <source>
        <dbReference type="SMART" id="SM01091"/>
    </source>
</evidence>
<evidence type="ECO:0000256" key="2">
    <source>
        <dbReference type="SAM" id="Phobius"/>
    </source>
</evidence>
<evidence type="ECO:0000313" key="5">
    <source>
        <dbReference type="Proteomes" id="UP000739538"/>
    </source>
</evidence>
<feature type="transmembrane region" description="Helical" evidence="2">
    <location>
        <begin position="99"/>
        <end position="118"/>
    </location>
</feature>
<dbReference type="AlphaFoldDB" id="A0A956NB04"/>
<sequence length="381" mass="41728">MSLVEPITLLVWGTSALVVWLLGWESTIVNEERRSRLHRAIEVHLGLWVFFGLSVLLKNAFWRTAPPWTAALTTLALGPVAALLLSLGRRREGVPFPRFGLWLLAPLRGISLWLLLGFEALRSRMNRAEPAPSHDQKAEEPTSPVSLLESVRELDSLTLEEIMVPRSQVVALSGEVTPREALGHVRGARHTTYPVHTESVDHILGLVRMLDLAQPGQIDRPVSELATPAPIYPETMRGLDLLGDLGHSDVKAALVVDEFGSPAGLVTAEDLFEVLIGDLVGEHEVVKRRILPMEPGIYRVDGACEIEEFNDEVAEVLPEGDYETVAGLILEYTGRIPQSGDEVDLGRALLEVEEATDRRILWVQVTLTDAKGGGTPAANSG</sequence>
<feature type="transmembrane region" description="Helical" evidence="2">
    <location>
        <begin position="6"/>
        <end position="24"/>
    </location>
</feature>
<evidence type="ECO:0000256" key="1">
    <source>
        <dbReference type="ARBA" id="ARBA00023122"/>
    </source>
</evidence>
<reference evidence="4" key="2">
    <citation type="journal article" date="2021" name="Microbiome">
        <title>Successional dynamics and alternative stable states in a saline activated sludge microbial community over 9 years.</title>
        <authorList>
            <person name="Wang Y."/>
            <person name="Ye J."/>
            <person name="Ju F."/>
            <person name="Liu L."/>
            <person name="Boyd J.A."/>
            <person name="Deng Y."/>
            <person name="Parks D.H."/>
            <person name="Jiang X."/>
            <person name="Yin X."/>
            <person name="Woodcroft B.J."/>
            <person name="Tyson G.W."/>
            <person name="Hugenholtz P."/>
            <person name="Polz M.F."/>
            <person name="Zhang T."/>
        </authorList>
    </citation>
    <scope>NUCLEOTIDE SEQUENCE</scope>
    <source>
        <strain evidence="4">HKST-UBA02</strain>
    </source>
</reference>
<keyword evidence="2" id="KW-0472">Membrane</keyword>
<gene>
    <name evidence="4" type="ORF">KDA27_08635</name>
</gene>
<dbReference type="SMART" id="SM01091">
    <property type="entry name" value="CorC_HlyC"/>
    <property type="match status" value="1"/>
</dbReference>
<reference evidence="4" key="1">
    <citation type="submission" date="2020-04" db="EMBL/GenBank/DDBJ databases">
        <authorList>
            <person name="Zhang T."/>
        </authorList>
    </citation>
    <scope>NUCLEOTIDE SEQUENCE</scope>
    <source>
        <strain evidence="4">HKST-UBA02</strain>
    </source>
</reference>
<dbReference type="Gene3D" id="3.30.465.10">
    <property type="match status" value="1"/>
</dbReference>
<dbReference type="PANTHER" id="PTHR43099">
    <property type="entry name" value="UPF0053 PROTEIN YRKA"/>
    <property type="match status" value="1"/>
</dbReference>
<dbReference type="CDD" id="cd04590">
    <property type="entry name" value="CBS_pair_CorC_HlyC_assoc"/>
    <property type="match status" value="1"/>
</dbReference>
<dbReference type="SUPFAM" id="SSF54631">
    <property type="entry name" value="CBS-domain pair"/>
    <property type="match status" value="1"/>
</dbReference>
<dbReference type="GO" id="GO:0050660">
    <property type="term" value="F:flavin adenine dinucleotide binding"/>
    <property type="evidence" value="ECO:0007669"/>
    <property type="project" value="InterPro"/>
</dbReference>
<dbReference type="InterPro" id="IPR051676">
    <property type="entry name" value="UPF0053_domain"/>
</dbReference>
<dbReference type="InterPro" id="IPR016169">
    <property type="entry name" value="FAD-bd_PCMH_sub2"/>
</dbReference>
<dbReference type="InterPro" id="IPR005170">
    <property type="entry name" value="Transptr-assoc_dom"/>
</dbReference>
<dbReference type="Gene3D" id="3.10.580.10">
    <property type="entry name" value="CBS-domain"/>
    <property type="match status" value="1"/>
</dbReference>
<feature type="transmembrane region" description="Helical" evidence="2">
    <location>
        <begin position="45"/>
        <end position="62"/>
    </location>
</feature>
<feature type="domain" description="Transporter-associated" evidence="3">
    <location>
        <begin position="291"/>
        <end position="369"/>
    </location>
</feature>
<organism evidence="4 5">
    <name type="scientific">Eiseniibacteriota bacterium</name>
    <dbReference type="NCBI Taxonomy" id="2212470"/>
    <lineage>
        <taxon>Bacteria</taxon>
        <taxon>Candidatus Eiseniibacteriota</taxon>
    </lineage>
</organism>
<dbReference type="InterPro" id="IPR046342">
    <property type="entry name" value="CBS_dom_sf"/>
</dbReference>
<dbReference type="EMBL" id="JAGQHS010000034">
    <property type="protein sequence ID" value="MCA9755852.1"/>
    <property type="molecule type" value="Genomic_DNA"/>
</dbReference>
<dbReference type="Proteomes" id="UP000739538">
    <property type="component" value="Unassembled WGS sequence"/>
</dbReference>
<dbReference type="PANTHER" id="PTHR43099:SF5">
    <property type="entry name" value="HLYC_CORC FAMILY TRANSPORTER"/>
    <property type="match status" value="1"/>
</dbReference>
<accession>A0A956NB04</accession>
<feature type="transmembrane region" description="Helical" evidence="2">
    <location>
        <begin position="68"/>
        <end position="87"/>
    </location>
</feature>
<dbReference type="SUPFAM" id="SSF56176">
    <property type="entry name" value="FAD-binding/transporter-associated domain-like"/>
    <property type="match status" value="1"/>
</dbReference>
<keyword evidence="2" id="KW-1133">Transmembrane helix</keyword>
<name>A0A956NB04_UNCEI</name>
<keyword evidence="2" id="KW-0812">Transmembrane</keyword>
<dbReference type="InterPro" id="IPR036318">
    <property type="entry name" value="FAD-bd_PCMH-like_sf"/>
</dbReference>
<protein>
    <recommendedName>
        <fullName evidence="3">Transporter-associated domain-containing protein</fullName>
    </recommendedName>
</protein>
<keyword evidence="1" id="KW-0129">CBS domain</keyword>
<dbReference type="Pfam" id="PF03471">
    <property type="entry name" value="CorC_HlyC"/>
    <property type="match status" value="1"/>
</dbReference>